<dbReference type="AlphaFoldDB" id="A0A412ZAX8"/>
<dbReference type="InterPro" id="IPR021530">
    <property type="entry name" value="AllH-like"/>
</dbReference>
<proteinExistence type="predicted"/>
<protein>
    <submittedName>
        <fullName evidence="1">DUF2877 domain-containing protein</fullName>
    </submittedName>
</protein>
<name>A0A412ZAX8_9FIRM</name>
<dbReference type="RefSeq" id="WP_002564599.1">
    <property type="nucleotide sequence ID" value="NZ_CABKUK010000001.1"/>
</dbReference>
<dbReference type="KEGG" id="cbol:CGC65_17110"/>
<reference evidence="1 2" key="1">
    <citation type="submission" date="2018-08" db="EMBL/GenBank/DDBJ databases">
        <title>A genome reference for cultivated species of the human gut microbiota.</title>
        <authorList>
            <person name="Zou Y."/>
            <person name="Xue W."/>
            <person name="Luo G."/>
        </authorList>
    </citation>
    <scope>NUCLEOTIDE SEQUENCE [LARGE SCALE GENOMIC DNA]</scope>
    <source>
        <strain evidence="1 2">AF14-18</strain>
    </source>
</reference>
<organism evidence="1 2">
    <name type="scientific">Enterocloster bolteae</name>
    <dbReference type="NCBI Taxonomy" id="208479"/>
    <lineage>
        <taxon>Bacteria</taxon>
        <taxon>Bacillati</taxon>
        <taxon>Bacillota</taxon>
        <taxon>Clostridia</taxon>
        <taxon>Lachnospirales</taxon>
        <taxon>Lachnospiraceae</taxon>
        <taxon>Enterocloster</taxon>
    </lineage>
</organism>
<dbReference type="EMBL" id="QRZM01000002">
    <property type="protein sequence ID" value="RGV77256.1"/>
    <property type="molecule type" value="Genomic_DNA"/>
</dbReference>
<evidence type="ECO:0000313" key="2">
    <source>
        <dbReference type="Proteomes" id="UP000284543"/>
    </source>
</evidence>
<evidence type="ECO:0000313" key="1">
    <source>
        <dbReference type="EMBL" id="RGV77256.1"/>
    </source>
</evidence>
<gene>
    <name evidence="1" type="ORF">DWW02_06090</name>
</gene>
<accession>A0A412ZAX8</accession>
<comment type="caution">
    <text evidence="1">The sequence shown here is derived from an EMBL/GenBank/DDBJ whole genome shotgun (WGS) entry which is preliminary data.</text>
</comment>
<dbReference type="Proteomes" id="UP000284543">
    <property type="component" value="Unassembled WGS sequence"/>
</dbReference>
<dbReference type="Pfam" id="PF11392">
    <property type="entry name" value="AllH"/>
    <property type="match status" value="1"/>
</dbReference>
<sequence length="291" mass="31206">MYPTITAIAAYAAQQLEECRLWTVHSVYKKTVNLQAGERLLALQAASSPMSPISIITDMDVRAFEVLPVKPGQQVSIAGSRIIISSPEHTVSFGCLPKKVCCTRLTCPPGPFPCKELLSQIRQAVASSQAGIFRLLFCDSTEGQAITGKEEYSLILAAARSRILQCSECLEQHLYGDAAKHLAGLIGLGIGLTPSGDDFLCGVLAGLILRGEESHPFAHALCQEITSRRFDTNDISRAFLDCSVQHHFSLAVNSLTDLPSADRILNVFSAIGHSSGIDTLCGVAYGLSAEV</sequence>